<dbReference type="InterPro" id="IPR051701">
    <property type="entry name" value="Mito_OM_Translocase_MSP1"/>
</dbReference>
<evidence type="ECO:0000256" key="2">
    <source>
        <dbReference type="ARBA" id="ARBA00022741"/>
    </source>
</evidence>
<organism evidence="10 11">
    <name type="scientific">Helobdella robusta</name>
    <name type="common">Californian leech</name>
    <dbReference type="NCBI Taxonomy" id="6412"/>
    <lineage>
        <taxon>Eukaryota</taxon>
        <taxon>Metazoa</taxon>
        <taxon>Spiralia</taxon>
        <taxon>Lophotrochozoa</taxon>
        <taxon>Annelida</taxon>
        <taxon>Clitellata</taxon>
        <taxon>Hirudinea</taxon>
        <taxon>Rhynchobdellida</taxon>
        <taxon>Glossiphoniidae</taxon>
        <taxon>Helobdella</taxon>
    </lineage>
</organism>
<dbReference type="EnsemblMetazoa" id="HelroT185524">
    <property type="protein sequence ID" value="HelroP185524"/>
    <property type="gene ID" value="HelroG185524"/>
</dbReference>
<keyword evidence="7" id="KW-0812">Transmembrane</keyword>
<dbReference type="STRING" id="6412.T1FMX6"/>
<gene>
    <name evidence="10" type="primary">20210175</name>
    <name evidence="9" type="ORF">HELRODRAFT_185524</name>
</gene>
<sequence length="403" mass="45418">MSTTTSKPISTATTEIWNEIKTLFQNFKFGFNSAPSIDEEIKRLALQRQELITKLIVSTIGTIVTIGVSYYGLKWLFNQLDPSKKDNEEFQLRAKALMKKIGVNVQLTEHELSMASNLVIPSSMKTEWKDIGGLQEIIEEIKEAVIDPFKHKELFASTRLVEPPKGVLLYGPPGCGKTMIAKAIAKATGARFLSLNVSSLVDKWYGESQKKAEAIFTLARKLQPTIIFIDEIDSFLRQRSFDDHEASSMIKTQFMSFWDGLTTDDRCQIVVIGATNRPKDVDPAILRRMPSKFYIGLPNLEQRKEILKLVLQNESVHHSVNLDEIAVLTEGWSGSDLRELCRAAAVLRVRKLIKLSEEITSTSSIPTSLGELDAEDFKKAFERLNQGKIMMTSSTVYQQFCID</sequence>
<comment type="subcellular location">
    <subcellularLocation>
        <location evidence="1">Mitochondrion outer membrane</location>
        <topology evidence="1">Single-pass membrane protein</topology>
    </subcellularLocation>
</comment>
<protein>
    <recommendedName>
        <fullName evidence="8">AAA+ ATPase domain-containing protein</fullName>
    </recommendedName>
</protein>
<dbReference type="KEGG" id="hro:HELRODRAFT_185524"/>
<dbReference type="InterPro" id="IPR003593">
    <property type="entry name" value="AAA+_ATPase"/>
</dbReference>
<dbReference type="EMBL" id="AMQM01003967">
    <property type="status" value="NOT_ANNOTATED_CDS"/>
    <property type="molecule type" value="Genomic_DNA"/>
</dbReference>
<comment type="similarity">
    <text evidence="6">Belongs to the AAA ATPase family.</text>
</comment>
<evidence type="ECO:0000256" key="7">
    <source>
        <dbReference type="SAM" id="Phobius"/>
    </source>
</evidence>
<dbReference type="GO" id="GO:0140570">
    <property type="term" value="P:extraction of mislocalized protein from mitochondrial outer membrane"/>
    <property type="evidence" value="ECO:0000318"/>
    <property type="project" value="GO_Central"/>
</dbReference>
<dbReference type="FunCoup" id="T1FMX6">
    <property type="interactions" value="1790"/>
</dbReference>
<dbReference type="Pfam" id="PF17862">
    <property type="entry name" value="AAA_lid_3"/>
    <property type="match status" value="1"/>
</dbReference>
<dbReference type="InParanoid" id="T1FMX6"/>
<evidence type="ECO:0000256" key="5">
    <source>
        <dbReference type="ARBA" id="ARBA00023128"/>
    </source>
</evidence>
<dbReference type="GO" id="GO:0005524">
    <property type="term" value="F:ATP binding"/>
    <property type="evidence" value="ECO:0007669"/>
    <property type="project" value="UniProtKB-KW"/>
</dbReference>
<dbReference type="Gene3D" id="3.40.50.300">
    <property type="entry name" value="P-loop containing nucleotide triphosphate hydrolases"/>
    <property type="match status" value="1"/>
</dbReference>
<dbReference type="GeneID" id="20210175"/>
<evidence type="ECO:0000256" key="6">
    <source>
        <dbReference type="RuleBase" id="RU003651"/>
    </source>
</evidence>
<dbReference type="AlphaFoldDB" id="T1FMX6"/>
<evidence type="ECO:0000256" key="3">
    <source>
        <dbReference type="ARBA" id="ARBA00022787"/>
    </source>
</evidence>
<keyword evidence="2 6" id="KW-0547">Nucleotide-binding</keyword>
<dbReference type="InterPro" id="IPR041569">
    <property type="entry name" value="AAA_lid_3"/>
</dbReference>
<dbReference type="FunFam" id="3.40.50.300:FF:000538">
    <property type="entry name" value="ATPase family AAA domain-containing protein 1"/>
    <property type="match status" value="1"/>
</dbReference>
<dbReference type="RefSeq" id="XP_009016832.1">
    <property type="nucleotide sequence ID" value="XM_009018584.1"/>
</dbReference>
<proteinExistence type="inferred from homology"/>
<dbReference type="Proteomes" id="UP000015101">
    <property type="component" value="Unassembled WGS sequence"/>
</dbReference>
<dbReference type="Gene3D" id="1.10.8.60">
    <property type="match status" value="1"/>
</dbReference>
<dbReference type="PROSITE" id="PS00674">
    <property type="entry name" value="AAA"/>
    <property type="match status" value="1"/>
</dbReference>
<evidence type="ECO:0000259" key="8">
    <source>
        <dbReference type="SMART" id="SM00382"/>
    </source>
</evidence>
<evidence type="ECO:0000313" key="10">
    <source>
        <dbReference type="EnsemblMetazoa" id="HelroP185524"/>
    </source>
</evidence>
<dbReference type="PANTHER" id="PTHR45644:SF3">
    <property type="entry name" value="FI08533P-RELATED"/>
    <property type="match status" value="1"/>
</dbReference>
<keyword evidence="4 6" id="KW-0067">ATP-binding</keyword>
<keyword evidence="7" id="KW-1133">Transmembrane helix</keyword>
<name>T1FMX6_HELRO</name>
<dbReference type="GO" id="GO:0005741">
    <property type="term" value="C:mitochondrial outer membrane"/>
    <property type="evidence" value="ECO:0000318"/>
    <property type="project" value="GO_Central"/>
</dbReference>
<evidence type="ECO:0000313" key="11">
    <source>
        <dbReference type="Proteomes" id="UP000015101"/>
    </source>
</evidence>
<feature type="domain" description="AAA+ ATPase" evidence="8">
    <location>
        <begin position="163"/>
        <end position="301"/>
    </location>
</feature>
<dbReference type="InterPro" id="IPR027417">
    <property type="entry name" value="P-loop_NTPase"/>
</dbReference>
<dbReference type="OMA" id="NTRQRQD"/>
<reference evidence="9 11" key="2">
    <citation type="journal article" date="2013" name="Nature">
        <title>Insights into bilaterian evolution from three spiralian genomes.</title>
        <authorList>
            <person name="Simakov O."/>
            <person name="Marletaz F."/>
            <person name="Cho S.J."/>
            <person name="Edsinger-Gonzales E."/>
            <person name="Havlak P."/>
            <person name="Hellsten U."/>
            <person name="Kuo D.H."/>
            <person name="Larsson T."/>
            <person name="Lv J."/>
            <person name="Arendt D."/>
            <person name="Savage R."/>
            <person name="Osoegawa K."/>
            <person name="de Jong P."/>
            <person name="Grimwood J."/>
            <person name="Chapman J.A."/>
            <person name="Shapiro H."/>
            <person name="Aerts A."/>
            <person name="Otillar R.P."/>
            <person name="Terry A.Y."/>
            <person name="Boore J.L."/>
            <person name="Grigoriev I.V."/>
            <person name="Lindberg D.R."/>
            <person name="Seaver E.C."/>
            <person name="Weisblat D.A."/>
            <person name="Putnam N.H."/>
            <person name="Rokhsar D.S."/>
        </authorList>
    </citation>
    <scope>NUCLEOTIDE SEQUENCE</scope>
</reference>
<dbReference type="CTD" id="20210175"/>
<keyword evidence="11" id="KW-1185">Reference proteome</keyword>
<evidence type="ECO:0000256" key="1">
    <source>
        <dbReference type="ARBA" id="ARBA00004572"/>
    </source>
</evidence>
<dbReference type="InterPro" id="IPR003959">
    <property type="entry name" value="ATPase_AAA_core"/>
</dbReference>
<dbReference type="PANTHER" id="PTHR45644">
    <property type="entry name" value="AAA ATPASE, PUTATIVE (AFU_ORTHOLOGUE AFUA_2G12920)-RELATED-RELATED"/>
    <property type="match status" value="1"/>
</dbReference>
<reference evidence="10" key="3">
    <citation type="submission" date="2015-06" db="UniProtKB">
        <authorList>
            <consortium name="EnsemblMetazoa"/>
        </authorList>
    </citation>
    <scope>IDENTIFICATION</scope>
</reference>
<dbReference type="SMART" id="SM00382">
    <property type="entry name" value="AAA"/>
    <property type="match status" value="1"/>
</dbReference>
<keyword evidence="7" id="KW-0472">Membrane</keyword>
<accession>T1FMX6</accession>
<dbReference type="eggNOG" id="KOG0737">
    <property type="taxonomic scope" value="Eukaryota"/>
</dbReference>
<dbReference type="HOGENOM" id="CLU_000688_21_14_1"/>
<dbReference type="SUPFAM" id="SSF52540">
    <property type="entry name" value="P-loop containing nucleoside triphosphate hydrolases"/>
    <property type="match status" value="1"/>
</dbReference>
<keyword evidence="3" id="KW-1000">Mitochondrion outer membrane</keyword>
<dbReference type="InterPro" id="IPR003960">
    <property type="entry name" value="ATPase_AAA_CS"/>
</dbReference>
<evidence type="ECO:0000256" key="4">
    <source>
        <dbReference type="ARBA" id="ARBA00022840"/>
    </source>
</evidence>
<reference evidence="11" key="1">
    <citation type="submission" date="2012-12" db="EMBL/GenBank/DDBJ databases">
        <authorList>
            <person name="Hellsten U."/>
            <person name="Grimwood J."/>
            <person name="Chapman J.A."/>
            <person name="Shapiro H."/>
            <person name="Aerts A."/>
            <person name="Otillar R.P."/>
            <person name="Terry A.Y."/>
            <person name="Boore J.L."/>
            <person name="Simakov O."/>
            <person name="Marletaz F."/>
            <person name="Cho S.-J."/>
            <person name="Edsinger-Gonzales E."/>
            <person name="Havlak P."/>
            <person name="Kuo D.-H."/>
            <person name="Larsson T."/>
            <person name="Lv J."/>
            <person name="Arendt D."/>
            <person name="Savage R."/>
            <person name="Osoegawa K."/>
            <person name="de Jong P."/>
            <person name="Lindberg D.R."/>
            <person name="Seaver E.C."/>
            <person name="Weisblat D.A."/>
            <person name="Putnam N.H."/>
            <person name="Grigoriev I.V."/>
            <person name="Rokhsar D.S."/>
        </authorList>
    </citation>
    <scope>NUCLEOTIDE SEQUENCE</scope>
</reference>
<keyword evidence="5" id="KW-0496">Mitochondrion</keyword>
<evidence type="ECO:0000313" key="9">
    <source>
        <dbReference type="EMBL" id="ESO04899.1"/>
    </source>
</evidence>
<dbReference type="GO" id="GO:0016887">
    <property type="term" value="F:ATP hydrolysis activity"/>
    <property type="evidence" value="ECO:0007669"/>
    <property type="project" value="InterPro"/>
</dbReference>
<feature type="transmembrane region" description="Helical" evidence="7">
    <location>
        <begin position="51"/>
        <end position="73"/>
    </location>
</feature>
<dbReference type="OrthoDB" id="10254455at2759"/>
<dbReference type="Pfam" id="PF00004">
    <property type="entry name" value="AAA"/>
    <property type="match status" value="1"/>
</dbReference>
<dbReference type="EMBL" id="KB096411">
    <property type="protein sequence ID" value="ESO04899.1"/>
    <property type="molecule type" value="Genomic_DNA"/>
</dbReference>